<name>A0A5B7GWF1_PORTR</name>
<sequence>MFIYVQNMPLASVALWEYHSAFATGQLGSCGSRQLLAGCRIIRSTTLSVGLGPCYSYWLQQCTTVLRSVYLHPWTVWSRAPQNTNKLSDVPQISKR</sequence>
<gene>
    <name evidence="1" type="ORF">E2C01_055620</name>
</gene>
<dbReference type="EMBL" id="VSRR010018640">
    <property type="protein sequence ID" value="MPC61547.1"/>
    <property type="molecule type" value="Genomic_DNA"/>
</dbReference>
<protein>
    <submittedName>
        <fullName evidence="1">Uncharacterized protein</fullName>
    </submittedName>
</protein>
<evidence type="ECO:0000313" key="1">
    <source>
        <dbReference type="EMBL" id="MPC61547.1"/>
    </source>
</evidence>
<organism evidence="1 2">
    <name type="scientific">Portunus trituberculatus</name>
    <name type="common">Swimming crab</name>
    <name type="synonym">Neptunus trituberculatus</name>
    <dbReference type="NCBI Taxonomy" id="210409"/>
    <lineage>
        <taxon>Eukaryota</taxon>
        <taxon>Metazoa</taxon>
        <taxon>Ecdysozoa</taxon>
        <taxon>Arthropoda</taxon>
        <taxon>Crustacea</taxon>
        <taxon>Multicrustacea</taxon>
        <taxon>Malacostraca</taxon>
        <taxon>Eumalacostraca</taxon>
        <taxon>Eucarida</taxon>
        <taxon>Decapoda</taxon>
        <taxon>Pleocyemata</taxon>
        <taxon>Brachyura</taxon>
        <taxon>Eubrachyura</taxon>
        <taxon>Portunoidea</taxon>
        <taxon>Portunidae</taxon>
        <taxon>Portuninae</taxon>
        <taxon>Portunus</taxon>
    </lineage>
</organism>
<keyword evidence="2" id="KW-1185">Reference proteome</keyword>
<dbReference type="AlphaFoldDB" id="A0A5B7GWF1"/>
<reference evidence="1 2" key="1">
    <citation type="submission" date="2019-05" db="EMBL/GenBank/DDBJ databases">
        <title>Another draft genome of Portunus trituberculatus and its Hox gene families provides insights of decapod evolution.</title>
        <authorList>
            <person name="Jeong J.-H."/>
            <person name="Song I."/>
            <person name="Kim S."/>
            <person name="Choi T."/>
            <person name="Kim D."/>
            <person name="Ryu S."/>
            <person name="Kim W."/>
        </authorList>
    </citation>
    <scope>NUCLEOTIDE SEQUENCE [LARGE SCALE GENOMIC DNA]</scope>
    <source>
        <tissue evidence="1">Muscle</tissue>
    </source>
</reference>
<dbReference type="Proteomes" id="UP000324222">
    <property type="component" value="Unassembled WGS sequence"/>
</dbReference>
<evidence type="ECO:0000313" key="2">
    <source>
        <dbReference type="Proteomes" id="UP000324222"/>
    </source>
</evidence>
<accession>A0A5B7GWF1</accession>
<proteinExistence type="predicted"/>
<comment type="caution">
    <text evidence="1">The sequence shown here is derived from an EMBL/GenBank/DDBJ whole genome shotgun (WGS) entry which is preliminary data.</text>
</comment>